<dbReference type="PANTHER" id="PTHR40060:SF1">
    <property type="entry name" value="UPF0316 PROTEIN YEBE"/>
    <property type="match status" value="1"/>
</dbReference>
<keyword evidence="4 5" id="KW-0472">Membrane</keyword>
<keyword evidence="2 5" id="KW-0812">Transmembrane</keyword>
<evidence type="ECO:0000259" key="6">
    <source>
        <dbReference type="Pfam" id="PF18955"/>
    </source>
</evidence>
<evidence type="ECO:0000256" key="1">
    <source>
        <dbReference type="ARBA" id="ARBA00022475"/>
    </source>
</evidence>
<sequence>MDQSTFQWVLLPLLIFLSRIMDVSINTIRIIFMLQSKKAISTFLGFFESLIWILAISQIFQNITSWPTYLAYASGFASGIFVGMIIEEKLAIGRVVVRVITRQPAKELIEYFREK</sequence>
<name>A0ABW7NDI7_9BACT</name>
<accession>A0ABW7NDI7</accession>
<protein>
    <submittedName>
        <fullName evidence="7">DUF2179 domain-containing protein</fullName>
    </submittedName>
</protein>
<evidence type="ECO:0000313" key="8">
    <source>
        <dbReference type="Proteomes" id="UP001610063"/>
    </source>
</evidence>
<feature type="transmembrane region" description="Helical" evidence="5">
    <location>
        <begin position="6"/>
        <end position="28"/>
    </location>
</feature>
<gene>
    <name evidence="7" type="ORF">ACHKAR_19045</name>
</gene>
<feature type="transmembrane region" description="Helical" evidence="5">
    <location>
        <begin position="66"/>
        <end position="86"/>
    </location>
</feature>
<dbReference type="Proteomes" id="UP001610063">
    <property type="component" value="Unassembled WGS sequence"/>
</dbReference>
<organism evidence="7 8">
    <name type="scientific">Marinoscillum luteum</name>
    <dbReference type="NCBI Taxonomy" id="861051"/>
    <lineage>
        <taxon>Bacteria</taxon>
        <taxon>Pseudomonadati</taxon>
        <taxon>Bacteroidota</taxon>
        <taxon>Cytophagia</taxon>
        <taxon>Cytophagales</taxon>
        <taxon>Reichenbachiellaceae</taxon>
        <taxon>Marinoscillum</taxon>
    </lineage>
</organism>
<dbReference type="InterPro" id="IPR044035">
    <property type="entry name" value="DUF5698"/>
</dbReference>
<evidence type="ECO:0000256" key="2">
    <source>
        <dbReference type="ARBA" id="ARBA00022692"/>
    </source>
</evidence>
<keyword evidence="1" id="KW-1003">Cell membrane</keyword>
<evidence type="ECO:0000313" key="7">
    <source>
        <dbReference type="EMBL" id="MFH6985557.1"/>
    </source>
</evidence>
<dbReference type="PANTHER" id="PTHR40060">
    <property type="entry name" value="UPF0316 PROTEIN YEBE"/>
    <property type="match status" value="1"/>
</dbReference>
<dbReference type="InterPro" id="IPR022930">
    <property type="entry name" value="UPF0316"/>
</dbReference>
<evidence type="ECO:0000256" key="4">
    <source>
        <dbReference type="ARBA" id="ARBA00023136"/>
    </source>
</evidence>
<comment type="caution">
    <text evidence="7">The sequence shown here is derived from an EMBL/GenBank/DDBJ whole genome shotgun (WGS) entry which is preliminary data.</text>
</comment>
<evidence type="ECO:0000256" key="5">
    <source>
        <dbReference type="SAM" id="Phobius"/>
    </source>
</evidence>
<proteinExistence type="predicted"/>
<feature type="transmembrane region" description="Helical" evidence="5">
    <location>
        <begin position="40"/>
        <end position="60"/>
    </location>
</feature>
<dbReference type="Pfam" id="PF18955">
    <property type="entry name" value="DUF5698"/>
    <property type="match status" value="1"/>
</dbReference>
<reference evidence="7 8" key="1">
    <citation type="journal article" date="2013" name="Int. J. Syst. Evol. Microbiol.">
        <title>Marinoscillum luteum sp. nov., isolated from marine sediment.</title>
        <authorList>
            <person name="Cha I.T."/>
            <person name="Park S.J."/>
            <person name="Kim S.J."/>
            <person name="Kim J.G."/>
            <person name="Jung M.Y."/>
            <person name="Shin K.S."/>
            <person name="Kwon K.K."/>
            <person name="Yang S.H."/>
            <person name="Seo Y.S."/>
            <person name="Rhee S.K."/>
        </authorList>
    </citation>
    <scope>NUCLEOTIDE SEQUENCE [LARGE SCALE GENOMIC DNA]</scope>
    <source>
        <strain evidence="7 8">KCTC 23939</strain>
    </source>
</reference>
<feature type="domain" description="DUF5698" evidence="6">
    <location>
        <begin position="27"/>
        <end position="84"/>
    </location>
</feature>
<dbReference type="RefSeq" id="WP_395418983.1">
    <property type="nucleotide sequence ID" value="NZ_JBIPKE010000020.1"/>
</dbReference>
<keyword evidence="3 5" id="KW-1133">Transmembrane helix</keyword>
<keyword evidence="8" id="KW-1185">Reference proteome</keyword>
<evidence type="ECO:0000256" key="3">
    <source>
        <dbReference type="ARBA" id="ARBA00022989"/>
    </source>
</evidence>
<dbReference type="EMBL" id="JBIPKE010000020">
    <property type="protein sequence ID" value="MFH6985557.1"/>
    <property type="molecule type" value="Genomic_DNA"/>
</dbReference>